<comment type="caution">
    <text evidence="8">The sequence shown here is derived from an EMBL/GenBank/DDBJ whole genome shotgun (WGS) entry which is preliminary data.</text>
</comment>
<dbReference type="InterPro" id="IPR013154">
    <property type="entry name" value="ADH-like_N"/>
</dbReference>
<accession>A0A9P5GDC5</accession>
<dbReference type="SUPFAM" id="SSF50129">
    <property type="entry name" value="GroES-like"/>
    <property type="match status" value="1"/>
</dbReference>
<dbReference type="PANTHER" id="PTHR42813:SF3">
    <property type="entry name" value="GLUTATHIONE-INDEPENDENT FORMALDEHYDE DEHYDROGENASE"/>
    <property type="match status" value="1"/>
</dbReference>
<dbReference type="SUPFAM" id="SSF51735">
    <property type="entry name" value="NAD(P)-binding Rossmann-fold domains"/>
    <property type="match status" value="1"/>
</dbReference>
<dbReference type="InterPro" id="IPR013149">
    <property type="entry name" value="ADH-like_C"/>
</dbReference>
<dbReference type="Proteomes" id="UP000701341">
    <property type="component" value="Unassembled WGS sequence"/>
</dbReference>
<gene>
    <name evidence="8" type="ORF">PCG10_001075</name>
</gene>
<keyword evidence="4" id="KW-0862">Zinc</keyword>
<keyword evidence="5" id="KW-0520">NAD</keyword>
<dbReference type="CDD" id="cd08282">
    <property type="entry name" value="PFDH_like"/>
    <property type="match status" value="1"/>
</dbReference>
<keyword evidence="9" id="KW-1185">Reference proteome</keyword>
<dbReference type="OrthoDB" id="256333at2759"/>
<feature type="domain" description="Alcohol dehydrogenase-like C-terminal" evidence="6">
    <location>
        <begin position="182"/>
        <end position="252"/>
    </location>
</feature>
<dbReference type="InterPro" id="IPR011032">
    <property type="entry name" value="GroES-like_sf"/>
</dbReference>
<dbReference type="GO" id="GO:0046872">
    <property type="term" value="F:metal ion binding"/>
    <property type="evidence" value="ECO:0007669"/>
    <property type="project" value="UniProtKB-KW"/>
</dbReference>
<evidence type="ECO:0000256" key="2">
    <source>
        <dbReference type="ARBA" id="ARBA00008072"/>
    </source>
</evidence>
<reference evidence="8" key="1">
    <citation type="submission" date="2020-02" db="EMBL/GenBank/DDBJ databases">
        <authorList>
            <person name="Lichtner F.J."/>
        </authorList>
    </citation>
    <scope>NUCLEOTIDE SEQUENCE</scope>
    <source>
        <strain evidence="8">G10</strain>
    </source>
</reference>
<organism evidence="8 9">
    <name type="scientific">Penicillium crustosum</name>
    <name type="common">Blue mold fungus</name>
    <dbReference type="NCBI Taxonomy" id="36656"/>
    <lineage>
        <taxon>Eukaryota</taxon>
        <taxon>Fungi</taxon>
        <taxon>Dikarya</taxon>
        <taxon>Ascomycota</taxon>
        <taxon>Pezizomycotina</taxon>
        <taxon>Eurotiomycetes</taxon>
        <taxon>Eurotiomycetidae</taxon>
        <taxon>Eurotiales</taxon>
        <taxon>Aspergillaceae</taxon>
        <taxon>Penicillium</taxon>
    </lineage>
</organism>
<keyword evidence="3" id="KW-0479">Metal-binding</keyword>
<dbReference type="Pfam" id="PF08240">
    <property type="entry name" value="ADH_N"/>
    <property type="match status" value="1"/>
</dbReference>
<evidence type="ECO:0000313" key="9">
    <source>
        <dbReference type="Proteomes" id="UP000701341"/>
    </source>
</evidence>
<dbReference type="InterPro" id="IPR036291">
    <property type="entry name" value="NAD(P)-bd_dom_sf"/>
</dbReference>
<name>A0A9P5GDC5_PENCR</name>
<feature type="domain" description="Alcohol dehydrogenase-like N-terminal" evidence="7">
    <location>
        <begin position="32"/>
        <end position="136"/>
    </location>
</feature>
<comment type="similarity">
    <text evidence="2">Belongs to the zinc-containing alcohol dehydrogenase family.</text>
</comment>
<evidence type="ECO:0000256" key="3">
    <source>
        <dbReference type="ARBA" id="ARBA00022723"/>
    </source>
</evidence>
<dbReference type="PANTHER" id="PTHR42813">
    <property type="entry name" value="ZINC-TYPE ALCOHOL DEHYDROGENASE-LIKE"/>
    <property type="match status" value="1"/>
</dbReference>
<dbReference type="EMBL" id="JAAOZQ010000111">
    <property type="protein sequence ID" value="KAF7517700.1"/>
    <property type="molecule type" value="Genomic_DNA"/>
</dbReference>
<evidence type="ECO:0000256" key="5">
    <source>
        <dbReference type="ARBA" id="ARBA00023027"/>
    </source>
</evidence>
<protein>
    <submittedName>
        <fullName evidence="8">Uncharacterized protein</fullName>
    </submittedName>
</protein>
<evidence type="ECO:0000256" key="4">
    <source>
        <dbReference type="ARBA" id="ARBA00022833"/>
    </source>
</evidence>
<dbReference type="AlphaFoldDB" id="A0A9P5GDC5"/>
<evidence type="ECO:0000313" key="8">
    <source>
        <dbReference type="EMBL" id="KAF7517700.1"/>
    </source>
</evidence>
<dbReference type="Gene3D" id="3.90.180.10">
    <property type="entry name" value="Medium-chain alcohol dehydrogenases, catalytic domain"/>
    <property type="match status" value="1"/>
</dbReference>
<sequence>MSLSTIMRGVVYSGTPYNVSVMDVPRPTIINNTDVVVRITTSAICGSDLHMYHGVQGGNPPWVMGHEALGWISEVGDAVSSLAVGDYVVIPDNVATGHLNMHPPEMDSFGTGADLGGLQAEYARVPFADDSLIPVPLTANTTNSSIERDYMTVSDIFATGWSVLTYAGFEPGDSVAVFGAGPVGLLAAYSAMLRGASRVYSVDHVPMRLERAASIGAIPVNFVETDAVQHILALEPNGVTRAVDCVGMEAINRDGNIQENFVLESMIGVASSQGGIGQIGVFMTQPSSPGAPLGDTLSPNISFPITDFFGKHLRYEAGVVDPKLVAPELVQLIASGRANPSFITSQVIGIEEAPRYYQRFDNHEEIKVYIEFP</sequence>
<comment type="cofactor">
    <cofactor evidence="1">
        <name>Zn(2+)</name>
        <dbReference type="ChEBI" id="CHEBI:29105"/>
    </cofactor>
</comment>
<evidence type="ECO:0000259" key="6">
    <source>
        <dbReference type="Pfam" id="PF00107"/>
    </source>
</evidence>
<evidence type="ECO:0000259" key="7">
    <source>
        <dbReference type="Pfam" id="PF08240"/>
    </source>
</evidence>
<dbReference type="Pfam" id="PF00107">
    <property type="entry name" value="ADH_zinc_N"/>
    <property type="match status" value="1"/>
</dbReference>
<dbReference type="Gene3D" id="3.40.50.720">
    <property type="entry name" value="NAD(P)-binding Rossmann-like Domain"/>
    <property type="match status" value="1"/>
</dbReference>
<evidence type="ECO:0000256" key="1">
    <source>
        <dbReference type="ARBA" id="ARBA00001947"/>
    </source>
</evidence>
<proteinExistence type="inferred from homology"/>